<accession>A0ABU9YT27</accession>
<organism evidence="2 3">
    <name type="scientific">Uliginosibacterium sediminicola</name>
    <dbReference type="NCBI Taxonomy" id="2024550"/>
    <lineage>
        <taxon>Bacteria</taxon>
        <taxon>Pseudomonadati</taxon>
        <taxon>Pseudomonadota</taxon>
        <taxon>Betaproteobacteria</taxon>
        <taxon>Rhodocyclales</taxon>
        <taxon>Zoogloeaceae</taxon>
        <taxon>Uliginosibacterium</taxon>
    </lineage>
</organism>
<dbReference type="RefSeq" id="WP_345917647.1">
    <property type="nucleotide sequence ID" value="NZ_JBDIVE010000001.1"/>
</dbReference>
<keyword evidence="3" id="KW-1185">Reference proteome</keyword>
<name>A0ABU9YT27_9RHOO</name>
<comment type="similarity">
    <text evidence="1">Belongs to the UPF0502 family.</text>
</comment>
<dbReference type="PANTHER" id="PTHR38768">
    <property type="entry name" value="UPF0502 PROTEIN YCEH"/>
    <property type="match status" value="1"/>
</dbReference>
<dbReference type="HAMAP" id="MF_01584">
    <property type="entry name" value="UPF0502"/>
    <property type="match status" value="1"/>
</dbReference>
<reference evidence="2 3" key="1">
    <citation type="journal article" date="2018" name="Int. J. Syst. Evol. Microbiol.">
        <title>Uliginosibacterium sediminicola sp. nov., isolated from freshwater sediment.</title>
        <authorList>
            <person name="Hwang W.M."/>
            <person name="Kim S.M."/>
            <person name="Kang K."/>
            <person name="Ahn T.Y."/>
        </authorList>
    </citation>
    <scope>NUCLEOTIDE SEQUENCE [LARGE SCALE GENOMIC DNA]</scope>
    <source>
        <strain evidence="2 3">M1-21</strain>
    </source>
</reference>
<dbReference type="Gene3D" id="1.10.10.10">
    <property type="entry name" value="Winged helix-like DNA-binding domain superfamily/Winged helix DNA-binding domain"/>
    <property type="match status" value="2"/>
</dbReference>
<dbReference type="Pfam" id="PF04337">
    <property type="entry name" value="DUF480"/>
    <property type="match status" value="1"/>
</dbReference>
<dbReference type="PANTHER" id="PTHR38768:SF1">
    <property type="entry name" value="UPF0502 PROTEIN YCEH"/>
    <property type="match status" value="1"/>
</dbReference>
<evidence type="ECO:0000313" key="3">
    <source>
        <dbReference type="Proteomes" id="UP001410394"/>
    </source>
</evidence>
<dbReference type="InterPro" id="IPR036390">
    <property type="entry name" value="WH_DNA-bd_sf"/>
</dbReference>
<proteinExistence type="inferred from homology"/>
<dbReference type="SUPFAM" id="SSF46785">
    <property type="entry name" value="Winged helix' DNA-binding domain"/>
    <property type="match status" value="2"/>
</dbReference>
<protein>
    <submittedName>
        <fullName evidence="2">YceH family protein</fullName>
    </submittedName>
</protein>
<dbReference type="InterPro" id="IPR007432">
    <property type="entry name" value="DUF480"/>
</dbReference>
<dbReference type="EMBL" id="JBDIVE010000001">
    <property type="protein sequence ID" value="MEN3066876.1"/>
    <property type="molecule type" value="Genomic_DNA"/>
</dbReference>
<comment type="caution">
    <text evidence="2">The sequence shown here is derived from an EMBL/GenBank/DDBJ whole genome shotgun (WGS) entry which is preliminary data.</text>
</comment>
<gene>
    <name evidence="2" type="ORF">ABDB84_00210</name>
</gene>
<evidence type="ECO:0000313" key="2">
    <source>
        <dbReference type="EMBL" id="MEN3066876.1"/>
    </source>
</evidence>
<dbReference type="InterPro" id="IPR036388">
    <property type="entry name" value="WH-like_DNA-bd_sf"/>
</dbReference>
<dbReference type="Proteomes" id="UP001410394">
    <property type="component" value="Unassembled WGS sequence"/>
</dbReference>
<sequence>MPATALSAIEARILGVLAEKEKTVPDTYPLSLNALVSGCNQKTSRDPVMEVSEAEALEAIDALKSSHFIIESSGSRVTRYGHNIARALSLPTPAVALLVTLILRGPQTVAELRANSERLYRFVDASSVEAFLDELAQRAEAPLVVLLPRAPGAREVRWAHLLCGEPQLPAASRSSQASEDSGLAERVAQLEQQVAALHETVARLLAQSAT</sequence>
<evidence type="ECO:0000256" key="1">
    <source>
        <dbReference type="HAMAP-Rule" id="MF_01584"/>
    </source>
</evidence>